<reference evidence="1" key="1">
    <citation type="submission" date="2014-11" db="EMBL/GenBank/DDBJ databases">
        <authorList>
            <person name="Otto D Thomas"/>
            <person name="Naeem Raeece"/>
        </authorList>
    </citation>
    <scope>NUCLEOTIDE SEQUENCE</scope>
</reference>
<accession>A0A0G4HMN1</accession>
<organism evidence="1">
    <name type="scientific">Chromera velia CCMP2878</name>
    <dbReference type="NCBI Taxonomy" id="1169474"/>
    <lineage>
        <taxon>Eukaryota</taxon>
        <taxon>Sar</taxon>
        <taxon>Alveolata</taxon>
        <taxon>Colpodellida</taxon>
        <taxon>Chromeraceae</taxon>
        <taxon>Chromera</taxon>
    </lineage>
</organism>
<dbReference type="AlphaFoldDB" id="A0A0G4HMN1"/>
<protein>
    <submittedName>
        <fullName evidence="1">Uncharacterized protein</fullName>
    </submittedName>
</protein>
<dbReference type="VEuPathDB" id="CryptoDB:Cvel_29256"/>
<sequence length="249" mass="27967">MDVGSSKPFSAPTPPEVPQTPVHFIHLFLEGDFSENPFGLSAQTVRELFDLCVQEDLPCCDGIDFVRQRGLEAVFHCDMTEKHANDVIAAQDGRSLFSVRGYGDAFPSCKVWLRICGESHLSESEQELQECNVQRSLQQLFSLLPPSDCMSPRLRFTAQMTTPAVVSKSAKKSWRQRAWDQIQDEIGFFEQFEEGEEQASSRENLSFDMSFPSVTRAVRAFVTLENHPAGEGEGDRPGLQKGKFVAIWL</sequence>
<gene>
    <name evidence="1" type="ORF">Cvel_29256</name>
</gene>
<dbReference type="PhylomeDB" id="A0A0G4HMN1"/>
<proteinExistence type="predicted"/>
<name>A0A0G4HMN1_9ALVE</name>
<evidence type="ECO:0000313" key="1">
    <source>
        <dbReference type="EMBL" id="CEM45472.1"/>
    </source>
</evidence>
<dbReference type="EMBL" id="CDMZ01003198">
    <property type="protein sequence ID" value="CEM45472.1"/>
    <property type="molecule type" value="Genomic_DNA"/>
</dbReference>